<protein>
    <recommendedName>
        <fullName evidence="9">Dof zinc finger protein</fullName>
    </recommendedName>
</protein>
<comment type="caution">
    <text evidence="12">The sequence shown here is derived from an EMBL/GenBank/DDBJ whole genome shotgun (WGS) entry which is preliminary data.</text>
</comment>
<keyword evidence="10" id="KW-0812">Transmembrane</keyword>
<dbReference type="PROSITE" id="PS01361">
    <property type="entry name" value="ZF_DOF_1"/>
    <property type="match status" value="1"/>
</dbReference>
<proteinExistence type="predicted"/>
<dbReference type="InterPro" id="IPR045174">
    <property type="entry name" value="Dof"/>
</dbReference>
<dbReference type="GO" id="GO:0003700">
    <property type="term" value="F:DNA-binding transcription factor activity"/>
    <property type="evidence" value="ECO:0007669"/>
    <property type="project" value="UniProtKB-UniRule"/>
</dbReference>
<gene>
    <name evidence="12" type="ORF">OLEA9_A094590</name>
</gene>
<dbReference type="PROSITE" id="PS50884">
    <property type="entry name" value="ZF_DOF_2"/>
    <property type="match status" value="1"/>
</dbReference>
<evidence type="ECO:0000256" key="9">
    <source>
        <dbReference type="RuleBase" id="RU369094"/>
    </source>
</evidence>
<dbReference type="AlphaFoldDB" id="A0A8S0V691"/>
<dbReference type="Pfam" id="PF02701">
    <property type="entry name" value="Zn_ribbon_Dof"/>
    <property type="match status" value="1"/>
</dbReference>
<name>A0A8S0V691_OLEEU</name>
<dbReference type="PANTHER" id="PTHR31992:SF316">
    <property type="entry name" value="DOF ZINC FINGER PROTEIN DOF1.2"/>
    <property type="match status" value="1"/>
</dbReference>
<dbReference type="InterPro" id="IPR003851">
    <property type="entry name" value="Znf_Dof"/>
</dbReference>
<keyword evidence="13" id="KW-1185">Reference proteome</keyword>
<feature type="transmembrane region" description="Helical" evidence="10">
    <location>
        <begin position="64"/>
        <end position="81"/>
    </location>
</feature>
<evidence type="ECO:0000256" key="10">
    <source>
        <dbReference type="SAM" id="Phobius"/>
    </source>
</evidence>
<evidence type="ECO:0000313" key="12">
    <source>
        <dbReference type="EMBL" id="CAA3028923.1"/>
    </source>
</evidence>
<evidence type="ECO:0000256" key="2">
    <source>
        <dbReference type="ARBA" id="ARBA00022771"/>
    </source>
</evidence>
<dbReference type="PANTHER" id="PTHR31992">
    <property type="entry name" value="DOF ZINC FINGER PROTEIN DOF1.4-RELATED"/>
    <property type="match status" value="1"/>
</dbReference>
<evidence type="ECO:0000259" key="11">
    <source>
        <dbReference type="PROSITE" id="PS50884"/>
    </source>
</evidence>
<organism evidence="12 13">
    <name type="scientific">Olea europaea subsp. europaea</name>
    <dbReference type="NCBI Taxonomy" id="158383"/>
    <lineage>
        <taxon>Eukaryota</taxon>
        <taxon>Viridiplantae</taxon>
        <taxon>Streptophyta</taxon>
        <taxon>Embryophyta</taxon>
        <taxon>Tracheophyta</taxon>
        <taxon>Spermatophyta</taxon>
        <taxon>Magnoliopsida</taxon>
        <taxon>eudicotyledons</taxon>
        <taxon>Gunneridae</taxon>
        <taxon>Pentapetalae</taxon>
        <taxon>asterids</taxon>
        <taxon>lamiids</taxon>
        <taxon>Lamiales</taxon>
        <taxon>Oleaceae</taxon>
        <taxon>Oleeae</taxon>
        <taxon>Olea</taxon>
    </lineage>
</organism>
<evidence type="ECO:0000256" key="1">
    <source>
        <dbReference type="ARBA" id="ARBA00022723"/>
    </source>
</evidence>
<keyword evidence="2 8" id="KW-0863">Zinc-finger</keyword>
<accession>A0A8S0V691</accession>
<evidence type="ECO:0000256" key="7">
    <source>
        <dbReference type="ARBA" id="ARBA00023242"/>
    </source>
</evidence>
<keyword evidence="5 8" id="KW-0238">DNA-binding</keyword>
<dbReference type="OrthoDB" id="1927254at2759"/>
<keyword evidence="10" id="KW-1133">Transmembrane helix</keyword>
<evidence type="ECO:0000256" key="4">
    <source>
        <dbReference type="ARBA" id="ARBA00023015"/>
    </source>
</evidence>
<keyword evidence="1 9" id="KW-0479">Metal-binding</keyword>
<dbReference type="EMBL" id="CACTIH010009276">
    <property type="protein sequence ID" value="CAA3028923.1"/>
    <property type="molecule type" value="Genomic_DNA"/>
</dbReference>
<evidence type="ECO:0000256" key="3">
    <source>
        <dbReference type="ARBA" id="ARBA00022833"/>
    </source>
</evidence>
<reference evidence="12 13" key="1">
    <citation type="submission" date="2019-12" db="EMBL/GenBank/DDBJ databases">
        <authorList>
            <person name="Alioto T."/>
            <person name="Alioto T."/>
            <person name="Gomez Garrido J."/>
        </authorList>
    </citation>
    <scope>NUCLEOTIDE SEQUENCE [LARGE SCALE GENOMIC DNA]</scope>
</reference>
<keyword evidence="7 8" id="KW-0539">Nucleus</keyword>
<dbReference type="Proteomes" id="UP000594638">
    <property type="component" value="Unassembled WGS sequence"/>
</dbReference>
<sequence length="431" mass="47904">MVYLSSIGCTPLIAMNLAEFLIDLANGNIKDKLLPGVTRFEAKDGRPSPGDVHEVYCSLFSDRPLDLVLPIVFLVVVYFMANLKMTFTAFLLTSLTVFLRIAAQVTYSQIRGLGLAIGAAIVDMKKATLLWHLCCQISNMLYSNTCEYPMMDCPPRPLIMDGAKWRSKNVEIAPNCPRCASSNTKFCYYNNYSLSQPRYFCKSCRRYWTKGGSLRNVPFGGGCRKSRRAKAARQVERGGANYNVGRGPSLTSDQSCGAVDIDLAAVFANYLNQNMETNKEKSGGEESSSPGASHASSSEIQACSLDIDSQLEDALFEYQKPVEPVDFIDTALFQEVLITDHLSNIHEENVQEIMDHNSNNFRLQTMLGDELGPEIWSDGPNLANFPCQLPMVQLQDFEAFSSDDRLRNSANLESNNWGSFDISGYEFFSGP</sequence>
<comment type="function">
    <text evidence="9">Transcription factor that binds specifically to a 5'-AA[AG]G-3' consensus core sequence.</text>
</comment>
<dbReference type="GO" id="GO:0008270">
    <property type="term" value="F:zinc ion binding"/>
    <property type="evidence" value="ECO:0007669"/>
    <property type="project" value="UniProtKB-KW"/>
</dbReference>
<keyword evidence="3 9" id="KW-0862">Zinc</keyword>
<dbReference type="GO" id="GO:0003677">
    <property type="term" value="F:DNA binding"/>
    <property type="evidence" value="ECO:0007669"/>
    <property type="project" value="UniProtKB-UniRule"/>
</dbReference>
<keyword evidence="6 9" id="KW-0804">Transcription</keyword>
<comment type="subcellular location">
    <subcellularLocation>
        <location evidence="8 9">Nucleus</location>
    </subcellularLocation>
</comment>
<dbReference type="Gramene" id="OE9A094590T1">
    <property type="protein sequence ID" value="OE9A094590C1"/>
    <property type="gene ID" value="OE9A094590"/>
</dbReference>
<evidence type="ECO:0000313" key="13">
    <source>
        <dbReference type="Proteomes" id="UP000594638"/>
    </source>
</evidence>
<evidence type="ECO:0000256" key="6">
    <source>
        <dbReference type="ARBA" id="ARBA00023163"/>
    </source>
</evidence>
<evidence type="ECO:0000256" key="5">
    <source>
        <dbReference type="ARBA" id="ARBA00023125"/>
    </source>
</evidence>
<feature type="domain" description="Dof-type" evidence="11">
    <location>
        <begin position="174"/>
        <end position="228"/>
    </location>
</feature>
<dbReference type="GO" id="GO:0005634">
    <property type="term" value="C:nucleus"/>
    <property type="evidence" value="ECO:0007669"/>
    <property type="project" value="UniProtKB-SubCell"/>
</dbReference>
<evidence type="ECO:0000256" key="8">
    <source>
        <dbReference type="PROSITE-ProRule" id="PRU00071"/>
    </source>
</evidence>
<keyword evidence="4 9" id="KW-0805">Transcription regulation</keyword>
<keyword evidence="10" id="KW-0472">Membrane</keyword>